<feature type="domain" description="DUF397" evidence="1">
    <location>
        <begin position="5"/>
        <end position="32"/>
    </location>
</feature>
<reference evidence="2 3" key="1">
    <citation type="journal article" date="2007" name="Nat. Biotechnol.">
        <title>Complete genome sequence of the erythromycin-producing bacterium Saccharopolyspora erythraea NRRL23338.</title>
        <authorList>
            <person name="Oliynyk M."/>
            <person name="Samborskyy M."/>
            <person name="Lester J.B."/>
            <person name="Mironenko T."/>
            <person name="Scott N."/>
            <person name="Dickens S."/>
            <person name="Haydock S.F."/>
            <person name="Leadlay P.F."/>
        </authorList>
    </citation>
    <scope>NUCLEOTIDE SEQUENCE [LARGE SCALE GENOMIC DNA]</scope>
    <source>
        <strain evidence="3">ATCC 11635 / DSM 40517 / JCM 4748 / NBRC 13426 / NCIMB 8594 / NRRL 2338</strain>
    </source>
</reference>
<dbReference type="KEGG" id="sen:SACE_5846"/>
<dbReference type="Proteomes" id="UP000006728">
    <property type="component" value="Chromosome"/>
</dbReference>
<gene>
    <name evidence="2" type="ordered locus">SACE_5846</name>
</gene>
<keyword evidence="3" id="KW-1185">Reference proteome</keyword>
<dbReference type="Pfam" id="PF04149">
    <property type="entry name" value="DUF397"/>
    <property type="match status" value="1"/>
</dbReference>
<dbReference type="InterPro" id="IPR007278">
    <property type="entry name" value="DUF397"/>
</dbReference>
<accession>A4FLV5</accession>
<name>A4FLV5_SACEN</name>
<dbReference type="AlphaFoldDB" id="A4FLV5"/>
<evidence type="ECO:0000259" key="1">
    <source>
        <dbReference type="Pfam" id="PF04149"/>
    </source>
</evidence>
<dbReference type="HOGENOM" id="CLU_3375767_0_0_11"/>
<evidence type="ECO:0000313" key="3">
    <source>
        <dbReference type="Proteomes" id="UP000006728"/>
    </source>
</evidence>
<dbReference type="STRING" id="405948.SACE_5846"/>
<sequence length="34" mass="3678">MGDGVAARDSKEPDGPVLVFDRARWAAFLARLSC</sequence>
<organism evidence="2 3">
    <name type="scientific">Saccharopolyspora erythraea (strain ATCC 11635 / DSM 40517 / JCM 4748 / NBRC 13426 / NCIMB 8594 / NRRL 2338)</name>
    <dbReference type="NCBI Taxonomy" id="405948"/>
    <lineage>
        <taxon>Bacteria</taxon>
        <taxon>Bacillati</taxon>
        <taxon>Actinomycetota</taxon>
        <taxon>Actinomycetes</taxon>
        <taxon>Pseudonocardiales</taxon>
        <taxon>Pseudonocardiaceae</taxon>
        <taxon>Saccharopolyspora</taxon>
    </lineage>
</organism>
<dbReference type="EMBL" id="AM420293">
    <property type="protein sequence ID" value="CAM05030.1"/>
    <property type="molecule type" value="Genomic_DNA"/>
</dbReference>
<evidence type="ECO:0000313" key="2">
    <source>
        <dbReference type="EMBL" id="CAM05030.1"/>
    </source>
</evidence>
<proteinExistence type="predicted"/>
<protein>
    <recommendedName>
        <fullName evidence="1">DUF397 domain-containing protein</fullName>
    </recommendedName>
</protein>